<evidence type="ECO:0000313" key="5">
    <source>
        <dbReference type="Proteomes" id="UP000245125"/>
    </source>
</evidence>
<dbReference type="Pfam" id="PF01814">
    <property type="entry name" value="Hemerythrin"/>
    <property type="match status" value="1"/>
</dbReference>
<reference evidence="5" key="1">
    <citation type="submission" date="2018-03" db="EMBL/GenBank/DDBJ databases">
        <authorList>
            <person name="Zecchin S."/>
        </authorList>
    </citation>
    <scope>NUCLEOTIDE SEQUENCE [LARGE SCALE GENOMIC DNA]</scope>
</reference>
<keyword evidence="5" id="KW-1185">Reference proteome</keyword>
<proteinExistence type="predicted"/>
<dbReference type="PANTHER" id="PTHR39966:SF3">
    <property type="entry name" value="DUF438 DOMAIN-CONTAINING PROTEIN"/>
    <property type="match status" value="1"/>
</dbReference>
<dbReference type="Proteomes" id="UP000245125">
    <property type="component" value="Unassembled WGS sequence"/>
</dbReference>
<dbReference type="SUPFAM" id="SSF55785">
    <property type="entry name" value="PYP-like sensor domain (PAS domain)"/>
    <property type="match status" value="1"/>
</dbReference>
<feature type="domain" description="DUF1858" evidence="3">
    <location>
        <begin position="3"/>
        <end position="63"/>
    </location>
</feature>
<feature type="domain" description="Hemerythrin-like" evidence="1">
    <location>
        <begin position="175"/>
        <end position="294"/>
    </location>
</feature>
<organism evidence="4 5">
    <name type="scientific">Candidatus Sulfobium mesophilum</name>
    <dbReference type="NCBI Taxonomy" id="2016548"/>
    <lineage>
        <taxon>Bacteria</taxon>
        <taxon>Pseudomonadati</taxon>
        <taxon>Nitrospirota</taxon>
        <taxon>Nitrospiria</taxon>
        <taxon>Nitrospirales</taxon>
        <taxon>Nitrospiraceae</taxon>
        <taxon>Candidatus Sulfobium</taxon>
    </lineage>
</organism>
<dbReference type="InterPro" id="IPR035965">
    <property type="entry name" value="PAS-like_dom_sf"/>
</dbReference>
<evidence type="ECO:0000259" key="2">
    <source>
        <dbReference type="Pfam" id="PF04282"/>
    </source>
</evidence>
<dbReference type="InterPro" id="IPR007380">
    <property type="entry name" value="DUF438"/>
</dbReference>
<dbReference type="Pfam" id="PF08984">
    <property type="entry name" value="DUF1858"/>
    <property type="match status" value="1"/>
</dbReference>
<feature type="domain" description="DUF438" evidence="2">
    <location>
        <begin position="99"/>
        <end position="164"/>
    </location>
</feature>
<dbReference type="Pfam" id="PF13596">
    <property type="entry name" value="PAS_10"/>
    <property type="match status" value="1"/>
</dbReference>
<evidence type="ECO:0008006" key="6">
    <source>
        <dbReference type="Google" id="ProtNLM"/>
    </source>
</evidence>
<evidence type="ECO:0000259" key="3">
    <source>
        <dbReference type="Pfam" id="PF08984"/>
    </source>
</evidence>
<evidence type="ECO:0000259" key="1">
    <source>
        <dbReference type="Pfam" id="PF01814"/>
    </source>
</evidence>
<dbReference type="AlphaFoldDB" id="A0A2U3QF90"/>
<dbReference type="InterPro" id="IPR012312">
    <property type="entry name" value="Hemerythrin-like"/>
</dbReference>
<dbReference type="InterPro" id="IPR015077">
    <property type="entry name" value="DUF1858"/>
</dbReference>
<dbReference type="Gene3D" id="1.20.120.520">
    <property type="entry name" value="nmb1532 protein domain like"/>
    <property type="match status" value="1"/>
</dbReference>
<name>A0A2U3QF90_9BACT</name>
<dbReference type="Gene3D" id="1.10.3910.10">
    <property type="entry name" value="SP0561-like"/>
    <property type="match status" value="1"/>
</dbReference>
<dbReference type="Pfam" id="PF04282">
    <property type="entry name" value="DUF438"/>
    <property type="match status" value="1"/>
</dbReference>
<dbReference type="PANTHER" id="PTHR39966">
    <property type="entry name" value="BLL2471 PROTEIN-RELATED"/>
    <property type="match status" value="1"/>
</dbReference>
<dbReference type="Gene3D" id="3.30.450.20">
    <property type="entry name" value="PAS domain"/>
    <property type="match status" value="1"/>
</dbReference>
<accession>A0A2U3QF90</accession>
<dbReference type="EMBL" id="OUUY01000060">
    <property type="protein sequence ID" value="SPQ00083.1"/>
    <property type="molecule type" value="Genomic_DNA"/>
</dbReference>
<dbReference type="InterPro" id="IPR038062">
    <property type="entry name" value="ScdA-like_N_sf"/>
</dbReference>
<dbReference type="OrthoDB" id="9769774at2"/>
<dbReference type="SUPFAM" id="SSF140683">
    <property type="entry name" value="SP0561-like"/>
    <property type="match status" value="1"/>
</dbReference>
<dbReference type="GO" id="GO:0005886">
    <property type="term" value="C:plasma membrane"/>
    <property type="evidence" value="ECO:0007669"/>
    <property type="project" value="TreeGrafter"/>
</dbReference>
<sequence length="475" mass="53966">MQISPKTKLDELLFSYPFLKDFLIQMNPHFKALDNPLMRKTLGRVATLSRVAMVGGIELGKLMDDIAGEITKRTADTVSVARDEQPEMIAGPEQRIEALKEIIKDLHKGVDVKTVKKRFLELIRDVAPTEIAEMEQRLITEGMPEEEVKRLCDVHVEVFKESLEDKVVPGLPAGHPVHTLMLENRAAEGIVRQIQAIHDIAKDGAQLNSLLGQLSSIDLHYVRKENQLFPILEAHGISGPSKVMWALHDDIRMMMKDVMGKSEKGSVTALEVKALIHMINDMIYKEEHILFPMALETLGEGDWEKVRKGEEEVGFAWIKPAKEWKPSEEAYQEKLPTEKVGSLTLDTGLLTAEQINLLLKHLPVDISFVDEQDKVAYYSQTEDRIFPRSPGIIGRTVQNCHPSKSVHVVNKILEEFKAGRKDSSEFWIQMKGRFIHIRYFAVRDDKGIYRGTLEVSQDVTPIRGLQGQKRLLEWD</sequence>
<gene>
    <name evidence="4" type="ORF">NBG4_160048</name>
</gene>
<evidence type="ECO:0000313" key="4">
    <source>
        <dbReference type="EMBL" id="SPQ00083.1"/>
    </source>
</evidence>
<protein>
    <recommendedName>
        <fullName evidence="6">DUF438 domain-containing protein</fullName>
    </recommendedName>
</protein>